<protein>
    <submittedName>
        <fullName evidence="1">Uncharacterized protein</fullName>
    </submittedName>
</protein>
<evidence type="ECO:0000313" key="2">
    <source>
        <dbReference type="Proteomes" id="UP000250235"/>
    </source>
</evidence>
<gene>
    <name evidence="1" type="ORF">F511_42729</name>
</gene>
<name>A0A2Z6ZZ92_9LAMI</name>
<dbReference type="EMBL" id="KV020427">
    <property type="protein sequence ID" value="KZV14536.1"/>
    <property type="molecule type" value="Genomic_DNA"/>
</dbReference>
<evidence type="ECO:0000313" key="1">
    <source>
        <dbReference type="EMBL" id="KZV14536.1"/>
    </source>
</evidence>
<keyword evidence="2" id="KW-1185">Reference proteome</keyword>
<dbReference type="AlphaFoldDB" id="A0A2Z6ZZ92"/>
<sequence length="117" mass="13259">MMQISLELVEQLRKSVLAQSMKISLESPDSVQNKQISLEHLGSVQARDWHIILRLDAYQQLVYCSCGWFQNAASQLNETTSLYLFDCFPTPAADRSTSSSQLVQTSLFFSSRLNQPL</sequence>
<reference evidence="1 2" key="1">
    <citation type="journal article" date="2015" name="Proc. Natl. Acad. Sci. U.S.A.">
        <title>The resurrection genome of Boea hygrometrica: A blueprint for survival of dehydration.</title>
        <authorList>
            <person name="Xiao L."/>
            <person name="Yang G."/>
            <person name="Zhang L."/>
            <person name="Yang X."/>
            <person name="Zhao S."/>
            <person name="Ji Z."/>
            <person name="Zhou Q."/>
            <person name="Hu M."/>
            <person name="Wang Y."/>
            <person name="Chen M."/>
            <person name="Xu Y."/>
            <person name="Jin H."/>
            <person name="Xiao X."/>
            <person name="Hu G."/>
            <person name="Bao F."/>
            <person name="Hu Y."/>
            <person name="Wan P."/>
            <person name="Li L."/>
            <person name="Deng X."/>
            <person name="Kuang T."/>
            <person name="Xiang C."/>
            <person name="Zhu J.K."/>
            <person name="Oliver M.J."/>
            <person name="He Y."/>
        </authorList>
    </citation>
    <scope>NUCLEOTIDE SEQUENCE [LARGE SCALE GENOMIC DNA]</scope>
    <source>
        <strain evidence="2">cv. XS01</strain>
    </source>
</reference>
<organism evidence="1 2">
    <name type="scientific">Dorcoceras hygrometricum</name>
    <dbReference type="NCBI Taxonomy" id="472368"/>
    <lineage>
        <taxon>Eukaryota</taxon>
        <taxon>Viridiplantae</taxon>
        <taxon>Streptophyta</taxon>
        <taxon>Embryophyta</taxon>
        <taxon>Tracheophyta</taxon>
        <taxon>Spermatophyta</taxon>
        <taxon>Magnoliopsida</taxon>
        <taxon>eudicotyledons</taxon>
        <taxon>Gunneridae</taxon>
        <taxon>Pentapetalae</taxon>
        <taxon>asterids</taxon>
        <taxon>lamiids</taxon>
        <taxon>Lamiales</taxon>
        <taxon>Gesneriaceae</taxon>
        <taxon>Didymocarpoideae</taxon>
        <taxon>Trichosporeae</taxon>
        <taxon>Loxocarpinae</taxon>
        <taxon>Dorcoceras</taxon>
    </lineage>
</organism>
<proteinExistence type="predicted"/>
<accession>A0A2Z6ZZ92</accession>
<dbReference type="Proteomes" id="UP000250235">
    <property type="component" value="Unassembled WGS sequence"/>
</dbReference>